<gene>
    <name evidence="2" type="ORF">BN9_062200</name>
</gene>
<comment type="caution">
    <text evidence="2">The sequence shown here is derived from an EMBL/GenBank/DDBJ whole genome shotgun (WGS) entry which is preliminary data.</text>
</comment>
<sequence length="297" mass="33528">MGCIKGMSVCHHLEDCERNEPQHVGYGPPTSVVITVFALMIIGACCLFGLASLYSILRRSQVNSVETTRISVSETRAEDEEGLADSTSESREPLLAVHEALSASRTSLSDNNSSWRKVCRRIIFVGFLSAGTILGLMFYPRFPDYNVCNREFQWESVLHSILNLQPVVEYQVLLSVINENRFGFLLEEGKLYFHHRGLHVGSWELNQTWTAAAGAISDVIMPINIRPGYLEGLAMWSDFQRDKLVFLINGTIRGTITYGKYKIYTISSDVPAINFVVDAEQDRRLCECKDYFTNDTF</sequence>
<dbReference type="OrthoDB" id="46152at2759"/>
<accession>A0A024GF72</accession>
<feature type="transmembrane region" description="Helical" evidence="1">
    <location>
        <begin position="122"/>
        <end position="140"/>
    </location>
</feature>
<keyword evidence="1" id="KW-0472">Membrane</keyword>
<protein>
    <submittedName>
        <fullName evidence="2">Uncharacterized protein</fullName>
    </submittedName>
</protein>
<evidence type="ECO:0000313" key="3">
    <source>
        <dbReference type="Proteomes" id="UP000053237"/>
    </source>
</evidence>
<name>A0A024GF72_9STRA</name>
<organism evidence="2 3">
    <name type="scientific">Albugo candida</name>
    <dbReference type="NCBI Taxonomy" id="65357"/>
    <lineage>
        <taxon>Eukaryota</taxon>
        <taxon>Sar</taxon>
        <taxon>Stramenopiles</taxon>
        <taxon>Oomycota</taxon>
        <taxon>Peronosporomycetes</taxon>
        <taxon>Albuginales</taxon>
        <taxon>Albuginaceae</taxon>
        <taxon>Albugo</taxon>
    </lineage>
</organism>
<keyword evidence="3" id="KW-1185">Reference proteome</keyword>
<evidence type="ECO:0000313" key="2">
    <source>
        <dbReference type="EMBL" id="CCI45347.1"/>
    </source>
</evidence>
<keyword evidence="1" id="KW-0812">Transmembrane</keyword>
<reference evidence="2 3" key="1">
    <citation type="submission" date="2012-05" db="EMBL/GenBank/DDBJ databases">
        <title>Recombination and specialization in a pathogen metapopulation.</title>
        <authorList>
            <person name="Gardiner A."/>
            <person name="Kemen E."/>
            <person name="Schultz-Larsen T."/>
            <person name="MacLean D."/>
            <person name="Van Oosterhout C."/>
            <person name="Jones J.D.G."/>
        </authorList>
    </citation>
    <scope>NUCLEOTIDE SEQUENCE [LARGE SCALE GENOMIC DNA]</scope>
    <source>
        <strain evidence="2 3">Ac Nc2</strain>
    </source>
</reference>
<dbReference type="EMBL" id="CAIX01000095">
    <property type="protein sequence ID" value="CCI45347.1"/>
    <property type="molecule type" value="Genomic_DNA"/>
</dbReference>
<proteinExistence type="predicted"/>
<feature type="transmembrane region" description="Helical" evidence="1">
    <location>
        <begin position="32"/>
        <end position="57"/>
    </location>
</feature>
<dbReference type="Proteomes" id="UP000053237">
    <property type="component" value="Unassembled WGS sequence"/>
</dbReference>
<dbReference type="STRING" id="65357.A0A024GF72"/>
<evidence type="ECO:0000256" key="1">
    <source>
        <dbReference type="SAM" id="Phobius"/>
    </source>
</evidence>
<dbReference type="AlphaFoldDB" id="A0A024GF72"/>
<keyword evidence="1" id="KW-1133">Transmembrane helix</keyword>
<dbReference type="InParanoid" id="A0A024GF72"/>